<keyword evidence="1" id="KW-0812">Transmembrane</keyword>
<name>A0A2K1KNB6_PHYPA</name>
<reference evidence="2 4" key="1">
    <citation type="journal article" date="2008" name="Science">
        <title>The Physcomitrella genome reveals evolutionary insights into the conquest of land by plants.</title>
        <authorList>
            <person name="Rensing S."/>
            <person name="Lang D."/>
            <person name="Zimmer A."/>
            <person name="Terry A."/>
            <person name="Salamov A."/>
            <person name="Shapiro H."/>
            <person name="Nishiyama T."/>
            <person name="Perroud P.-F."/>
            <person name="Lindquist E."/>
            <person name="Kamisugi Y."/>
            <person name="Tanahashi T."/>
            <person name="Sakakibara K."/>
            <person name="Fujita T."/>
            <person name="Oishi K."/>
            <person name="Shin-I T."/>
            <person name="Kuroki Y."/>
            <person name="Toyoda A."/>
            <person name="Suzuki Y."/>
            <person name="Hashimoto A."/>
            <person name="Yamaguchi K."/>
            <person name="Sugano A."/>
            <person name="Kohara Y."/>
            <person name="Fujiyama A."/>
            <person name="Anterola A."/>
            <person name="Aoki S."/>
            <person name="Ashton N."/>
            <person name="Barbazuk W.B."/>
            <person name="Barker E."/>
            <person name="Bennetzen J."/>
            <person name="Bezanilla M."/>
            <person name="Blankenship R."/>
            <person name="Cho S.H."/>
            <person name="Dutcher S."/>
            <person name="Estelle M."/>
            <person name="Fawcett J.A."/>
            <person name="Gundlach H."/>
            <person name="Hanada K."/>
            <person name="Heyl A."/>
            <person name="Hicks K.A."/>
            <person name="Hugh J."/>
            <person name="Lohr M."/>
            <person name="Mayer K."/>
            <person name="Melkozernov A."/>
            <person name="Murata T."/>
            <person name="Nelson D."/>
            <person name="Pils B."/>
            <person name="Prigge M."/>
            <person name="Reiss B."/>
            <person name="Renner T."/>
            <person name="Rombauts S."/>
            <person name="Rushton P."/>
            <person name="Sanderfoot A."/>
            <person name="Schween G."/>
            <person name="Shiu S.-H."/>
            <person name="Stueber K."/>
            <person name="Theodoulou F.L."/>
            <person name="Tu H."/>
            <person name="Van de Peer Y."/>
            <person name="Verrier P.J."/>
            <person name="Waters E."/>
            <person name="Wood A."/>
            <person name="Yang L."/>
            <person name="Cove D."/>
            <person name="Cuming A."/>
            <person name="Hasebe M."/>
            <person name="Lucas S."/>
            <person name="Mishler D.B."/>
            <person name="Reski R."/>
            <person name="Grigoriev I."/>
            <person name="Quatrano R.S."/>
            <person name="Boore J.L."/>
        </authorList>
    </citation>
    <scope>NUCLEOTIDE SEQUENCE [LARGE SCALE GENOMIC DNA]</scope>
    <source>
        <strain evidence="3 4">cv. Gransden 2004</strain>
    </source>
</reference>
<dbReference type="EnsemblPlants" id="Pp3c4_13420V3.1">
    <property type="protein sequence ID" value="Pp3c4_13420V3.1"/>
    <property type="gene ID" value="Pp3c4_13420"/>
</dbReference>
<evidence type="ECO:0000256" key="1">
    <source>
        <dbReference type="SAM" id="Phobius"/>
    </source>
</evidence>
<organism evidence="2">
    <name type="scientific">Physcomitrium patens</name>
    <name type="common">Spreading-leaved earth moss</name>
    <name type="synonym">Physcomitrella patens</name>
    <dbReference type="NCBI Taxonomy" id="3218"/>
    <lineage>
        <taxon>Eukaryota</taxon>
        <taxon>Viridiplantae</taxon>
        <taxon>Streptophyta</taxon>
        <taxon>Embryophyta</taxon>
        <taxon>Bryophyta</taxon>
        <taxon>Bryophytina</taxon>
        <taxon>Bryopsida</taxon>
        <taxon>Funariidae</taxon>
        <taxon>Funariales</taxon>
        <taxon>Funariaceae</taxon>
        <taxon>Physcomitrium</taxon>
    </lineage>
</organism>
<reference evidence="3" key="3">
    <citation type="submission" date="2020-12" db="UniProtKB">
        <authorList>
            <consortium name="EnsemblPlants"/>
        </authorList>
    </citation>
    <scope>IDENTIFICATION</scope>
</reference>
<keyword evidence="1" id="KW-1133">Transmembrane helix</keyword>
<feature type="transmembrane region" description="Helical" evidence="1">
    <location>
        <begin position="80"/>
        <end position="100"/>
    </location>
</feature>
<sequence length="294" mass="32749">MLTKSVKQTCVTQDFTGNEAAIQVSIELRSHACTIGFGLIDYVISATVQMCERIIALNGQGKPEDTAEAKPLDTVTKSSNRVICIWLSLLSPLFVVFRSLQRWMKPSVKFLETLASREDEVAAGDSLERLLATGPASDKGLETLSRKKVLTTVVRRLSEAPPNANWIPVAVRLLLFMFTTTGAVQEIMECSKELATTVPNVARQLAVQQDVFKFEAMSLLHCFLASEYLENRVPALYYISLIEERRDGTHLKYGLACRSAPALSPVSARSSTNLYLLIFGSISWEQWQKRGNWL</sequence>
<dbReference type="EMBL" id="ABEU02000004">
    <property type="protein sequence ID" value="PNR55266.1"/>
    <property type="molecule type" value="Genomic_DNA"/>
</dbReference>
<evidence type="ECO:0000313" key="2">
    <source>
        <dbReference type="EMBL" id="PNR55266.1"/>
    </source>
</evidence>
<dbReference type="AlphaFoldDB" id="A0A2K1KNB6"/>
<dbReference type="PANTHER" id="PTHR13109">
    <property type="entry name" value="NEUROCHONDRIN"/>
    <property type="match status" value="1"/>
</dbReference>
<keyword evidence="1" id="KW-0472">Membrane</keyword>
<dbReference type="Proteomes" id="UP000006727">
    <property type="component" value="Chromosome 4"/>
</dbReference>
<evidence type="ECO:0000313" key="3">
    <source>
        <dbReference type="EnsemblPlants" id="Pp3c4_13420V3.1"/>
    </source>
</evidence>
<dbReference type="Gramene" id="Pp3c4_13420V3.1">
    <property type="protein sequence ID" value="Pp3c4_13420V3.1"/>
    <property type="gene ID" value="Pp3c4_13420"/>
</dbReference>
<reference evidence="2 4" key="2">
    <citation type="journal article" date="2018" name="Plant J.">
        <title>The Physcomitrella patens chromosome-scale assembly reveals moss genome structure and evolution.</title>
        <authorList>
            <person name="Lang D."/>
            <person name="Ullrich K.K."/>
            <person name="Murat F."/>
            <person name="Fuchs J."/>
            <person name="Jenkins J."/>
            <person name="Haas F.B."/>
            <person name="Piednoel M."/>
            <person name="Gundlach H."/>
            <person name="Van Bel M."/>
            <person name="Meyberg R."/>
            <person name="Vives C."/>
            <person name="Morata J."/>
            <person name="Symeonidi A."/>
            <person name="Hiss M."/>
            <person name="Muchero W."/>
            <person name="Kamisugi Y."/>
            <person name="Saleh O."/>
            <person name="Blanc G."/>
            <person name="Decker E.L."/>
            <person name="van Gessel N."/>
            <person name="Grimwood J."/>
            <person name="Hayes R.D."/>
            <person name="Graham S.W."/>
            <person name="Gunter L.E."/>
            <person name="McDaniel S.F."/>
            <person name="Hoernstein S.N.W."/>
            <person name="Larsson A."/>
            <person name="Li F.W."/>
            <person name="Perroud P.F."/>
            <person name="Phillips J."/>
            <person name="Ranjan P."/>
            <person name="Rokshar D.S."/>
            <person name="Rothfels C.J."/>
            <person name="Schneider L."/>
            <person name="Shu S."/>
            <person name="Stevenson D.W."/>
            <person name="Thummler F."/>
            <person name="Tillich M."/>
            <person name="Villarreal Aguilar J.C."/>
            <person name="Widiez T."/>
            <person name="Wong G.K."/>
            <person name="Wymore A."/>
            <person name="Zhang Y."/>
            <person name="Zimmer A.D."/>
            <person name="Quatrano R.S."/>
            <person name="Mayer K.F.X."/>
            <person name="Goodstein D."/>
            <person name="Casacuberta J.M."/>
            <person name="Vandepoele K."/>
            <person name="Reski R."/>
            <person name="Cuming A.C."/>
            <person name="Tuskan G.A."/>
            <person name="Maumus F."/>
            <person name="Salse J."/>
            <person name="Schmutz J."/>
            <person name="Rensing S.A."/>
        </authorList>
    </citation>
    <scope>NUCLEOTIDE SEQUENCE [LARGE SCALE GENOMIC DNA]</scope>
    <source>
        <strain evidence="3 4">cv. Gransden 2004</strain>
    </source>
</reference>
<dbReference type="PaxDb" id="3218-PP1S219_111V6.1"/>
<dbReference type="InterPro" id="IPR008709">
    <property type="entry name" value="Neurochondrin"/>
</dbReference>
<protein>
    <submittedName>
        <fullName evidence="2 3">Uncharacterized protein</fullName>
    </submittedName>
</protein>
<gene>
    <name evidence="2" type="ORF">PHYPA_006162</name>
</gene>
<proteinExistence type="predicted"/>
<dbReference type="InParanoid" id="A0A2K1KNB6"/>
<evidence type="ECO:0000313" key="4">
    <source>
        <dbReference type="Proteomes" id="UP000006727"/>
    </source>
</evidence>
<keyword evidence="4" id="KW-1185">Reference proteome</keyword>
<accession>A0A2K1KNB6</accession>
<dbReference type="PANTHER" id="PTHR13109:SF7">
    <property type="entry name" value="NEUROCHONDRIN"/>
    <property type="match status" value="1"/>
</dbReference>
<dbReference type="STRING" id="3218.A0A2K1KNB6"/>